<feature type="domain" description="NEAT" evidence="8">
    <location>
        <begin position="33"/>
        <end position="154"/>
    </location>
</feature>
<sequence length="231" mass="26185">MNRYFKIVVAMFLTIFTFVSTLQPLAVQAASQLADGEYSIGFKVLKDTSDEESMMNQYSVSPGTLKVKNGKKKVSFTLEHSSWITKFETEKSGQFVATNVISEDKEKDTRVVEFDVDDVENVLNAKVKVDIDSLNYHHDYDVRIAFDQNSITPIHVEQPNEKEDPANKPDPNENPDPSQKPDQKPDPDQQPNSNTIKDGEYSIPFKVLKDQTDEESKMNTYMVNPGVLKVE</sequence>
<evidence type="ECO:0000259" key="8">
    <source>
        <dbReference type="PROSITE" id="PS50978"/>
    </source>
</evidence>
<dbReference type="SMART" id="SM00725">
    <property type="entry name" value="NEAT"/>
    <property type="match status" value="1"/>
</dbReference>
<dbReference type="Pfam" id="PF05031">
    <property type="entry name" value="NEAT"/>
    <property type="match status" value="2"/>
</dbReference>
<keyword evidence="3" id="KW-0964">Secreted</keyword>
<dbReference type="AlphaFoldDB" id="A0A4U3AHJ7"/>
<gene>
    <name evidence="9" type="ORF">FC701_03455</name>
</gene>
<dbReference type="CDD" id="cd06920">
    <property type="entry name" value="NEAT"/>
    <property type="match status" value="1"/>
</dbReference>
<accession>A0A4U3AHJ7</accession>
<feature type="domain" description="NEAT" evidence="8">
    <location>
        <begin position="196"/>
        <end position="231"/>
    </location>
</feature>
<feature type="compositionally biased region" description="Basic and acidic residues" evidence="6">
    <location>
        <begin position="158"/>
        <end position="171"/>
    </location>
</feature>
<evidence type="ECO:0000313" key="10">
    <source>
        <dbReference type="Proteomes" id="UP000305524"/>
    </source>
</evidence>
<dbReference type="PANTHER" id="PTHR37824">
    <property type="entry name" value="IRON-REGULATED SURFACE DETERMINANT PROTEIN C"/>
    <property type="match status" value="1"/>
</dbReference>
<evidence type="ECO:0000313" key="9">
    <source>
        <dbReference type="EMBL" id="TKI87062.1"/>
    </source>
</evidence>
<dbReference type="PROSITE" id="PS50978">
    <property type="entry name" value="NEAT"/>
    <property type="match status" value="2"/>
</dbReference>
<evidence type="ECO:0000256" key="4">
    <source>
        <dbReference type="ARBA" id="ARBA00022729"/>
    </source>
</evidence>
<dbReference type="PANTHER" id="PTHR37824:SF1">
    <property type="entry name" value="IRON-REGULATED SURFACE DETERMINANT PROTEIN C"/>
    <property type="match status" value="1"/>
</dbReference>
<evidence type="ECO:0000256" key="6">
    <source>
        <dbReference type="SAM" id="MobiDB-lite"/>
    </source>
</evidence>
<dbReference type="RefSeq" id="WP_170972588.1">
    <property type="nucleotide sequence ID" value="NZ_SZOD01000071.1"/>
</dbReference>
<keyword evidence="4 7" id="KW-0732">Signal</keyword>
<feature type="signal peptide" evidence="7">
    <location>
        <begin position="1"/>
        <end position="29"/>
    </location>
</feature>
<evidence type="ECO:0000256" key="2">
    <source>
        <dbReference type="ARBA" id="ARBA00022512"/>
    </source>
</evidence>
<reference evidence="9 10" key="1">
    <citation type="journal article" date="2019" name="Environ. Microbiol.">
        <title>An active ?-lactamase is a part of an orchestrated cell wall stress resistance network of Bacillus subtilis and related rhizosphere species.</title>
        <authorList>
            <person name="Bucher T."/>
            <person name="Keren-Paz A."/>
            <person name="Hausser J."/>
            <person name="Olender T."/>
            <person name="Cytryn E."/>
            <person name="Kolodkin-Gal I."/>
        </authorList>
    </citation>
    <scope>NUCLEOTIDE SEQUENCE [LARGE SCALE GENOMIC DNA]</scope>
    <source>
        <strain evidence="9 10">I186</strain>
    </source>
</reference>
<dbReference type="EMBL" id="SZOD01000071">
    <property type="protein sequence ID" value="TKI87062.1"/>
    <property type="molecule type" value="Genomic_DNA"/>
</dbReference>
<proteinExistence type="predicted"/>
<dbReference type="Gene3D" id="2.60.40.1850">
    <property type="match status" value="2"/>
</dbReference>
<evidence type="ECO:0000256" key="1">
    <source>
        <dbReference type="ARBA" id="ARBA00004168"/>
    </source>
</evidence>
<evidence type="ECO:0000256" key="3">
    <source>
        <dbReference type="ARBA" id="ARBA00022525"/>
    </source>
</evidence>
<evidence type="ECO:0000256" key="7">
    <source>
        <dbReference type="SAM" id="SignalP"/>
    </source>
</evidence>
<dbReference type="SUPFAM" id="SSF158911">
    <property type="entry name" value="NEAT domain-like"/>
    <property type="match status" value="2"/>
</dbReference>
<comment type="caution">
    <text evidence="9">The sequence shown here is derived from an EMBL/GenBank/DDBJ whole genome shotgun (WGS) entry which is preliminary data.</text>
</comment>
<evidence type="ECO:0000256" key="5">
    <source>
        <dbReference type="ARBA" id="ARBA00023088"/>
    </source>
</evidence>
<comment type="subcellular location">
    <subcellularLocation>
        <location evidence="1">Secreted</location>
        <location evidence="1">Cell wall</location>
        <topology evidence="1">Peptidoglycan-anchor</topology>
    </subcellularLocation>
</comment>
<feature type="region of interest" description="Disordered" evidence="6">
    <location>
        <begin position="156"/>
        <end position="203"/>
    </location>
</feature>
<keyword evidence="5" id="KW-0572">Peptidoglycan-anchor</keyword>
<organism evidence="9 10">
    <name type="scientific">Bacillus mycoides</name>
    <dbReference type="NCBI Taxonomy" id="1405"/>
    <lineage>
        <taxon>Bacteria</taxon>
        <taxon>Bacillati</taxon>
        <taxon>Bacillota</taxon>
        <taxon>Bacilli</taxon>
        <taxon>Bacillales</taxon>
        <taxon>Bacillaceae</taxon>
        <taxon>Bacillus</taxon>
        <taxon>Bacillus cereus group</taxon>
    </lineage>
</organism>
<feature type="chain" id="PRO_5020908773" evidence="7">
    <location>
        <begin position="30"/>
        <end position="231"/>
    </location>
</feature>
<protein>
    <submittedName>
        <fullName evidence="9">Sortase</fullName>
    </submittedName>
</protein>
<dbReference type="InterPro" id="IPR050436">
    <property type="entry name" value="IsdA"/>
</dbReference>
<keyword evidence="2" id="KW-0134">Cell wall</keyword>
<feature type="non-terminal residue" evidence="9">
    <location>
        <position position="231"/>
    </location>
</feature>
<name>A0A4U3AHJ7_BACMY</name>
<dbReference type="Proteomes" id="UP000305524">
    <property type="component" value="Unassembled WGS sequence"/>
</dbReference>
<dbReference type="InterPro" id="IPR006635">
    <property type="entry name" value="NEAT_dom"/>
</dbReference>
<dbReference type="InterPro" id="IPR037250">
    <property type="entry name" value="NEAT_dom_sf"/>
</dbReference>